<proteinExistence type="predicted"/>
<protein>
    <submittedName>
        <fullName evidence="1">Uncharacterized protein</fullName>
    </submittedName>
</protein>
<keyword evidence="2" id="KW-1185">Reference proteome</keyword>
<evidence type="ECO:0000313" key="1">
    <source>
        <dbReference type="EMBL" id="ATI15845.1"/>
    </source>
</evidence>
<reference evidence="1 2" key="1">
    <citation type="submission" date="2017-09" db="EMBL/GenBank/DDBJ databases">
        <title>Phage vB_EcoM_PHB05 against multidrug-resistant shiga toxin-producing Escherichia.</title>
        <authorList>
            <person name="Chen Y."/>
            <person name="Song J."/>
            <person name="Wu B."/>
        </authorList>
    </citation>
    <scope>NUCLEOTIDE SEQUENCE [LARGE SCALE GENOMIC DNA]</scope>
    <source>
        <strain evidence="1">Wastewater</strain>
    </source>
</reference>
<evidence type="ECO:0000313" key="2">
    <source>
        <dbReference type="Proteomes" id="UP000230824"/>
    </source>
</evidence>
<dbReference type="KEGG" id="vg:62611815"/>
<organism evidence="1 2">
    <name type="scientific">Escherichia phage vB_EcoM_PHB05</name>
    <dbReference type="NCBI Taxonomy" id="2041347"/>
    <lineage>
        <taxon>Viruses</taxon>
        <taxon>Duplodnaviria</taxon>
        <taxon>Heunggongvirae</taxon>
        <taxon>Uroviricota</taxon>
        <taxon>Caudoviricetes</taxon>
        <taxon>Stephanstirmvirinae</taxon>
        <taxon>Justusliebigvirus</taxon>
        <taxon>Justusliebigvirus PHB05</taxon>
    </lineage>
</organism>
<accession>A0A291LAA0</accession>
<dbReference type="EMBL" id="MF805809">
    <property type="protein sequence ID" value="ATI15845.1"/>
    <property type="molecule type" value="Genomic_DNA"/>
</dbReference>
<sequence>MNYKTIGQVVTGVKIVDNKVVYEYSNLQQSEDGKNIRMVKAEQKDSGCFE</sequence>
<name>A0A291LAA0_9CAUD</name>
<dbReference type="Proteomes" id="UP000230824">
    <property type="component" value="Segment"/>
</dbReference>
<dbReference type="GeneID" id="62611815"/>
<dbReference type="RefSeq" id="YP_009984471.1">
    <property type="nucleotide sequence ID" value="NC_052652.1"/>
</dbReference>